<evidence type="ECO:0000313" key="2">
    <source>
        <dbReference type="Proteomes" id="UP000297245"/>
    </source>
</evidence>
<organism evidence="1 2">
    <name type="scientific">Dendrothele bispora (strain CBS 962.96)</name>
    <dbReference type="NCBI Taxonomy" id="1314807"/>
    <lineage>
        <taxon>Eukaryota</taxon>
        <taxon>Fungi</taxon>
        <taxon>Dikarya</taxon>
        <taxon>Basidiomycota</taxon>
        <taxon>Agaricomycotina</taxon>
        <taxon>Agaricomycetes</taxon>
        <taxon>Agaricomycetidae</taxon>
        <taxon>Agaricales</taxon>
        <taxon>Agaricales incertae sedis</taxon>
        <taxon>Dendrothele</taxon>
    </lineage>
</organism>
<evidence type="ECO:0000313" key="1">
    <source>
        <dbReference type="EMBL" id="THU90486.1"/>
    </source>
</evidence>
<dbReference type="AlphaFoldDB" id="A0A4S8LME6"/>
<accession>A0A4S8LME6</accession>
<reference evidence="1 2" key="1">
    <citation type="journal article" date="2019" name="Nat. Ecol. Evol.">
        <title>Megaphylogeny resolves global patterns of mushroom evolution.</title>
        <authorList>
            <person name="Varga T."/>
            <person name="Krizsan K."/>
            <person name="Foldi C."/>
            <person name="Dima B."/>
            <person name="Sanchez-Garcia M."/>
            <person name="Sanchez-Ramirez S."/>
            <person name="Szollosi G.J."/>
            <person name="Szarkandi J.G."/>
            <person name="Papp V."/>
            <person name="Albert L."/>
            <person name="Andreopoulos W."/>
            <person name="Angelini C."/>
            <person name="Antonin V."/>
            <person name="Barry K.W."/>
            <person name="Bougher N.L."/>
            <person name="Buchanan P."/>
            <person name="Buyck B."/>
            <person name="Bense V."/>
            <person name="Catcheside P."/>
            <person name="Chovatia M."/>
            <person name="Cooper J."/>
            <person name="Damon W."/>
            <person name="Desjardin D."/>
            <person name="Finy P."/>
            <person name="Geml J."/>
            <person name="Haridas S."/>
            <person name="Hughes K."/>
            <person name="Justo A."/>
            <person name="Karasinski D."/>
            <person name="Kautmanova I."/>
            <person name="Kiss B."/>
            <person name="Kocsube S."/>
            <person name="Kotiranta H."/>
            <person name="LaButti K.M."/>
            <person name="Lechner B.E."/>
            <person name="Liimatainen K."/>
            <person name="Lipzen A."/>
            <person name="Lukacs Z."/>
            <person name="Mihaltcheva S."/>
            <person name="Morgado L.N."/>
            <person name="Niskanen T."/>
            <person name="Noordeloos M.E."/>
            <person name="Ohm R.A."/>
            <person name="Ortiz-Santana B."/>
            <person name="Ovrebo C."/>
            <person name="Racz N."/>
            <person name="Riley R."/>
            <person name="Savchenko A."/>
            <person name="Shiryaev A."/>
            <person name="Soop K."/>
            <person name="Spirin V."/>
            <person name="Szebenyi C."/>
            <person name="Tomsovsky M."/>
            <person name="Tulloss R.E."/>
            <person name="Uehling J."/>
            <person name="Grigoriev I.V."/>
            <person name="Vagvolgyi C."/>
            <person name="Papp T."/>
            <person name="Martin F.M."/>
            <person name="Miettinen O."/>
            <person name="Hibbett D.S."/>
            <person name="Nagy L.G."/>
        </authorList>
    </citation>
    <scope>NUCLEOTIDE SEQUENCE [LARGE SCALE GENOMIC DNA]</scope>
    <source>
        <strain evidence="1 2">CBS 962.96</strain>
    </source>
</reference>
<name>A0A4S8LME6_DENBC</name>
<protein>
    <submittedName>
        <fullName evidence="1">Uncharacterized protein</fullName>
    </submittedName>
</protein>
<gene>
    <name evidence="1" type="ORF">K435DRAFT_864281</name>
</gene>
<sequence>MNTAIIIYKHIQIVAQHRHYGYKEKLTFSSSHIYIMNQNSFTISGRIEGIYVLGGGPDDVNPISITRKDTNKTQDDQNSTYHIVKIAPDENDKKSFIDVLLSLKDESEGIMNPPSWHDGVDDDHKPFIMFIYAPALTALSTTKNITIPTPPTTNMHCAGLYNHCDEERKAITLDALITVRFHIVFEQSNDSMLVRLSVLFARYVSFNGNDWFQVPVAVAERVTVLQSGRRWYTMKETSNKELRMLVSEPIVMPSDSTSR</sequence>
<proteinExistence type="predicted"/>
<keyword evidence="2" id="KW-1185">Reference proteome</keyword>
<dbReference type="Proteomes" id="UP000297245">
    <property type="component" value="Unassembled WGS sequence"/>
</dbReference>
<dbReference type="EMBL" id="ML179334">
    <property type="protein sequence ID" value="THU90486.1"/>
    <property type="molecule type" value="Genomic_DNA"/>
</dbReference>